<dbReference type="Gene3D" id="3.75.10.10">
    <property type="entry name" value="L-arginine/glycine Amidinotransferase, Chain A"/>
    <property type="match status" value="1"/>
</dbReference>
<dbReference type="PANTHER" id="PTHR10488">
    <property type="entry name" value="GLYCINE AMIDINOTRANSFERASE, MITOCHONDRIAL"/>
    <property type="match status" value="1"/>
</dbReference>
<keyword evidence="4" id="KW-1185">Reference proteome</keyword>
<keyword evidence="2 3" id="KW-0808">Transferase</keyword>
<organism evidence="3 4">
    <name type="scientific">Chitinophaga varians</name>
    <dbReference type="NCBI Taxonomy" id="2202339"/>
    <lineage>
        <taxon>Bacteria</taxon>
        <taxon>Pseudomonadati</taxon>
        <taxon>Bacteroidota</taxon>
        <taxon>Chitinophagia</taxon>
        <taxon>Chitinophagales</taxon>
        <taxon>Chitinophagaceae</taxon>
        <taxon>Chitinophaga</taxon>
    </lineage>
</organism>
<evidence type="ECO:0000313" key="4">
    <source>
        <dbReference type="Proteomes" id="UP000570474"/>
    </source>
</evidence>
<accession>A0A847RL22</accession>
<dbReference type="EMBL" id="JABAIA010000001">
    <property type="protein sequence ID" value="NLR63836.1"/>
    <property type="molecule type" value="Genomic_DNA"/>
</dbReference>
<comment type="similarity">
    <text evidence="1">Belongs to the amidinotransferase family.</text>
</comment>
<name>A0A847RL22_9BACT</name>
<dbReference type="GO" id="GO:0015067">
    <property type="term" value="F:amidinotransferase activity"/>
    <property type="evidence" value="ECO:0007669"/>
    <property type="project" value="InterPro"/>
</dbReference>
<comment type="caution">
    <text evidence="3">The sequence shown here is derived from an EMBL/GenBank/DDBJ whole genome shotgun (WGS) entry which is preliminary data.</text>
</comment>
<reference evidence="3 4" key="1">
    <citation type="submission" date="2020-04" db="EMBL/GenBank/DDBJ databases">
        <authorList>
            <person name="Yin C."/>
        </authorList>
    </citation>
    <scope>NUCLEOTIDE SEQUENCE [LARGE SCALE GENOMIC DNA]</scope>
    <source>
        <strain evidence="3 4">Ae27</strain>
    </source>
</reference>
<evidence type="ECO:0000256" key="2">
    <source>
        <dbReference type="ARBA" id="ARBA00022679"/>
    </source>
</evidence>
<dbReference type="Proteomes" id="UP000570474">
    <property type="component" value="Unassembled WGS sequence"/>
</dbReference>
<dbReference type="SUPFAM" id="SSF55909">
    <property type="entry name" value="Pentein"/>
    <property type="match status" value="1"/>
</dbReference>
<proteinExistence type="inferred from homology"/>
<dbReference type="PANTHER" id="PTHR10488:SF1">
    <property type="entry name" value="GLYCINE AMIDINOTRANSFERASE, MITOCHONDRIAL"/>
    <property type="match status" value="1"/>
</dbReference>
<dbReference type="Pfam" id="PF19420">
    <property type="entry name" value="DDAH_eukar"/>
    <property type="match status" value="1"/>
</dbReference>
<dbReference type="InterPro" id="IPR033195">
    <property type="entry name" value="AmidinoTrfase"/>
</dbReference>
<protein>
    <submittedName>
        <fullName evidence="3">Amidinotransferase</fullName>
    </submittedName>
</protein>
<evidence type="ECO:0000313" key="3">
    <source>
        <dbReference type="EMBL" id="NLR63836.1"/>
    </source>
</evidence>
<gene>
    <name evidence="3" type="ORF">HGH92_05935</name>
</gene>
<dbReference type="AlphaFoldDB" id="A0A847RL22"/>
<sequence length="322" mass="36107">MIFVESEFAPLRTVVLAESEFGMPKVQREEDLKFLTPEARADLHTKTGMDYGDAYPQNQQAWIKEREAFKDVLLKHGVEVLRPRRLTAAEKKAGGDNGYANFFSRDPFFTVGNLVIEGSLRLLHRRMEVLPMRDIMLERVYPETCIYVAAPRPEVAAADDATHGPGPFIEGGDVLVLDKHIFVGSSGLASNALGARWLEKMLQPYGYTLEIVRLQPDILHLDCALGLIKDGLMVVCEAAFKDGIPEKLRSWDRIDVTYTETTNLATNGLPLSPEVYVTDPVFRHIGDQIARRGITVEYVDFHITRSLGGSFRCSTQPLLRKS</sequence>
<evidence type="ECO:0000256" key="1">
    <source>
        <dbReference type="ARBA" id="ARBA00006943"/>
    </source>
</evidence>
<dbReference type="RefSeq" id="WP_168869820.1">
    <property type="nucleotide sequence ID" value="NZ_JABAIA010000001.1"/>
</dbReference>